<gene>
    <name evidence="2" type="ORF">FOZ62_014821</name>
</gene>
<dbReference type="AlphaFoldDB" id="A0A7J6T6T4"/>
<evidence type="ECO:0000256" key="1">
    <source>
        <dbReference type="SAM" id="MobiDB-lite"/>
    </source>
</evidence>
<evidence type="ECO:0000313" key="2">
    <source>
        <dbReference type="EMBL" id="KAF4740815.1"/>
    </source>
</evidence>
<dbReference type="Proteomes" id="UP000574390">
    <property type="component" value="Unassembled WGS sequence"/>
</dbReference>
<name>A0A7J6T6T4_PEROL</name>
<feature type="region of interest" description="Disordered" evidence="1">
    <location>
        <begin position="85"/>
        <end position="108"/>
    </location>
</feature>
<reference evidence="2 3" key="1">
    <citation type="submission" date="2020-04" db="EMBL/GenBank/DDBJ databases">
        <title>Perkinsus olseni comparative genomics.</title>
        <authorList>
            <person name="Bogema D.R."/>
        </authorList>
    </citation>
    <scope>NUCLEOTIDE SEQUENCE [LARGE SCALE GENOMIC DNA]</scope>
    <source>
        <strain evidence="2">ATCC PRA-205</strain>
    </source>
</reference>
<dbReference type="EMBL" id="JABANM010009506">
    <property type="protein sequence ID" value="KAF4740815.1"/>
    <property type="molecule type" value="Genomic_DNA"/>
</dbReference>
<organism evidence="2 3">
    <name type="scientific">Perkinsus olseni</name>
    <name type="common">Perkinsus atlanticus</name>
    <dbReference type="NCBI Taxonomy" id="32597"/>
    <lineage>
        <taxon>Eukaryota</taxon>
        <taxon>Sar</taxon>
        <taxon>Alveolata</taxon>
        <taxon>Perkinsozoa</taxon>
        <taxon>Perkinsea</taxon>
        <taxon>Perkinsida</taxon>
        <taxon>Perkinsidae</taxon>
        <taxon>Perkinsus</taxon>
    </lineage>
</organism>
<comment type="caution">
    <text evidence="2">The sequence shown here is derived from an EMBL/GenBank/DDBJ whole genome shotgun (WGS) entry which is preliminary data.</text>
</comment>
<sequence>MFGLLMCGCCCRESLSDGLTSWVHEGKRVDMGAEICAAGQRLISLLKRILAADIPRIRKELLIISNVVGYSSISGSLIWQVSEGTGGGGGGALSSPWSAECPVEPNPE</sequence>
<protein>
    <submittedName>
        <fullName evidence="2">Uncharacterized protein</fullName>
    </submittedName>
</protein>
<accession>A0A7J6T6T4</accession>
<proteinExistence type="predicted"/>
<evidence type="ECO:0000313" key="3">
    <source>
        <dbReference type="Proteomes" id="UP000574390"/>
    </source>
</evidence>